<dbReference type="GO" id="GO:0005737">
    <property type="term" value="C:cytoplasm"/>
    <property type="evidence" value="ECO:0007669"/>
    <property type="project" value="TreeGrafter"/>
</dbReference>
<evidence type="ECO:0000256" key="3">
    <source>
        <dbReference type="ARBA" id="ARBA00022723"/>
    </source>
</evidence>
<feature type="domain" description="CMP/dCMP-type deaminase" evidence="8">
    <location>
        <begin position="5"/>
        <end position="138"/>
    </location>
</feature>
<dbReference type="PANTHER" id="PTHR11086">
    <property type="entry name" value="DEOXYCYTIDYLATE DEAMINASE-RELATED"/>
    <property type="match status" value="1"/>
</dbReference>
<comment type="cofactor">
    <cofactor evidence="1 7">
        <name>Zn(2+)</name>
        <dbReference type="ChEBI" id="CHEBI:29105"/>
    </cofactor>
</comment>
<feature type="binding site" evidence="7">
    <location>
        <position position="82"/>
    </location>
    <ligand>
        <name>Zn(2+)</name>
        <dbReference type="ChEBI" id="CHEBI:29105"/>
        <note>catalytic</note>
    </ligand>
</feature>
<dbReference type="InterPro" id="IPR015517">
    <property type="entry name" value="dCMP_deaminase-rel"/>
</dbReference>
<evidence type="ECO:0000259" key="8">
    <source>
        <dbReference type="PROSITE" id="PS51747"/>
    </source>
</evidence>
<dbReference type="Gene3D" id="3.40.140.10">
    <property type="entry name" value="Cytidine Deaminase, domain 2"/>
    <property type="match status" value="1"/>
</dbReference>
<dbReference type="InterPro" id="IPR016193">
    <property type="entry name" value="Cytidine_deaminase-like"/>
</dbReference>
<dbReference type="GO" id="GO:0004132">
    <property type="term" value="F:dCMP deaminase activity"/>
    <property type="evidence" value="ECO:0007669"/>
    <property type="project" value="InterPro"/>
</dbReference>
<keyword evidence="4" id="KW-0378">Hydrolase</keyword>
<evidence type="ECO:0000256" key="2">
    <source>
        <dbReference type="ARBA" id="ARBA00006576"/>
    </source>
</evidence>
<gene>
    <name evidence="9" type="ORF">US40_C0009G0018</name>
</gene>
<dbReference type="PROSITE" id="PS51747">
    <property type="entry name" value="CYT_DCMP_DEAMINASES_2"/>
    <property type="match status" value="1"/>
</dbReference>
<feature type="binding site" evidence="7">
    <location>
        <position position="110"/>
    </location>
    <ligand>
        <name>Zn(2+)</name>
        <dbReference type="ChEBI" id="CHEBI:29105"/>
        <note>catalytic</note>
    </ligand>
</feature>
<keyword evidence="5 7" id="KW-0862">Zinc</keyword>
<protein>
    <submittedName>
        <fullName evidence="9">CMP/dCMP deaminase zinc-binding protein</fullName>
    </submittedName>
</protein>
<dbReference type="InterPro" id="IPR016473">
    <property type="entry name" value="dCMP_deaminase"/>
</dbReference>
<comment type="caution">
    <text evidence="9">The sequence shown here is derived from an EMBL/GenBank/DDBJ whole genome shotgun (WGS) entry which is preliminary data.</text>
</comment>
<dbReference type="PANTHER" id="PTHR11086:SF18">
    <property type="entry name" value="DEOXYCYTIDYLATE DEAMINASE"/>
    <property type="match status" value="1"/>
</dbReference>
<evidence type="ECO:0000256" key="1">
    <source>
        <dbReference type="ARBA" id="ARBA00001947"/>
    </source>
</evidence>
<dbReference type="GO" id="GO:0008270">
    <property type="term" value="F:zinc ion binding"/>
    <property type="evidence" value="ECO:0007669"/>
    <property type="project" value="InterPro"/>
</dbReference>
<accession>A0A0G0G5K0</accession>
<evidence type="ECO:0000256" key="7">
    <source>
        <dbReference type="PIRSR" id="PIRSR006019-2"/>
    </source>
</evidence>
<dbReference type="CDD" id="cd01286">
    <property type="entry name" value="deoxycytidylate_deaminase"/>
    <property type="match status" value="1"/>
</dbReference>
<dbReference type="AlphaFoldDB" id="A0A0G0G5K0"/>
<sequence length="150" mass="16547">MSKPSWDEYFMELAQVVMRRADCIRGPRAAIIVKDFRIISTGYNGAPHGLKNCSDGGCLRCRNRHEGKIERYQYEESCICIHAEQNAIIQAAYLGTSTKGATIYLTLSPCSSCAKMIINSGIVRVVCRDLHHDGGGIELLKVAGVKVEVQ</sequence>
<evidence type="ECO:0000313" key="9">
    <source>
        <dbReference type="EMBL" id="KKQ25312.1"/>
    </source>
</evidence>
<name>A0A0G0G5K0_9BACT</name>
<dbReference type="Pfam" id="PF00383">
    <property type="entry name" value="dCMP_cyt_deam_1"/>
    <property type="match status" value="1"/>
</dbReference>
<proteinExistence type="inferred from homology"/>
<evidence type="ECO:0000313" key="10">
    <source>
        <dbReference type="Proteomes" id="UP000034917"/>
    </source>
</evidence>
<feature type="active site" description="Proton donor" evidence="6">
    <location>
        <position position="84"/>
    </location>
</feature>
<dbReference type="Proteomes" id="UP000034917">
    <property type="component" value="Unassembled WGS sequence"/>
</dbReference>
<keyword evidence="3 7" id="KW-0479">Metal-binding</keyword>
<feature type="binding site" evidence="7">
    <location>
        <position position="113"/>
    </location>
    <ligand>
        <name>Zn(2+)</name>
        <dbReference type="ChEBI" id="CHEBI:29105"/>
        <note>catalytic</note>
    </ligand>
</feature>
<dbReference type="GO" id="GO:0006220">
    <property type="term" value="P:pyrimidine nucleotide metabolic process"/>
    <property type="evidence" value="ECO:0007669"/>
    <property type="project" value="InterPro"/>
</dbReference>
<evidence type="ECO:0000256" key="6">
    <source>
        <dbReference type="PIRSR" id="PIRSR006019-1"/>
    </source>
</evidence>
<dbReference type="PROSITE" id="PS00903">
    <property type="entry name" value="CYT_DCMP_DEAMINASES_1"/>
    <property type="match status" value="1"/>
</dbReference>
<dbReference type="InterPro" id="IPR002125">
    <property type="entry name" value="CMP_dCMP_dom"/>
</dbReference>
<organism evidence="9 10">
    <name type="scientific">Candidatus Roizmanbacteria bacterium GW2011_GWC2_37_13</name>
    <dbReference type="NCBI Taxonomy" id="1618486"/>
    <lineage>
        <taxon>Bacteria</taxon>
        <taxon>Candidatus Roizmaniibacteriota</taxon>
    </lineage>
</organism>
<dbReference type="EMBL" id="LBSV01000009">
    <property type="protein sequence ID" value="KKQ25312.1"/>
    <property type="molecule type" value="Genomic_DNA"/>
</dbReference>
<dbReference type="PIRSF" id="PIRSF006019">
    <property type="entry name" value="dCMP_deaminase"/>
    <property type="match status" value="1"/>
</dbReference>
<dbReference type="InterPro" id="IPR016192">
    <property type="entry name" value="APOBEC/CMP_deaminase_Zn-bd"/>
</dbReference>
<reference evidence="9 10" key="1">
    <citation type="journal article" date="2015" name="Nature">
        <title>rRNA introns, odd ribosomes, and small enigmatic genomes across a large radiation of phyla.</title>
        <authorList>
            <person name="Brown C.T."/>
            <person name="Hug L.A."/>
            <person name="Thomas B.C."/>
            <person name="Sharon I."/>
            <person name="Castelle C.J."/>
            <person name="Singh A."/>
            <person name="Wilkins M.J."/>
            <person name="Williams K.H."/>
            <person name="Banfield J.F."/>
        </authorList>
    </citation>
    <scope>NUCLEOTIDE SEQUENCE [LARGE SCALE GENOMIC DNA]</scope>
</reference>
<evidence type="ECO:0000256" key="5">
    <source>
        <dbReference type="ARBA" id="ARBA00022833"/>
    </source>
</evidence>
<dbReference type="SUPFAM" id="SSF53927">
    <property type="entry name" value="Cytidine deaminase-like"/>
    <property type="match status" value="1"/>
</dbReference>
<comment type="similarity">
    <text evidence="2">Belongs to the cytidine and deoxycytidylate deaminase family.</text>
</comment>
<dbReference type="InterPro" id="IPR035105">
    <property type="entry name" value="Deoxycytidylate_deaminase_dom"/>
</dbReference>
<evidence type="ECO:0000256" key="4">
    <source>
        <dbReference type="ARBA" id="ARBA00022801"/>
    </source>
</evidence>